<dbReference type="EMBL" id="LFRF01000001">
    <property type="protein sequence ID" value="KND95280.1"/>
    <property type="molecule type" value="Genomic_DNA"/>
</dbReference>
<reference evidence="1 2" key="1">
    <citation type="journal article" date="2015" name="BMC Genomics">
        <title>The genome of the truffle-parasite Tolypocladium ophioglossoides and the evolution of antifungal peptaibiotics.</title>
        <authorList>
            <person name="Quandt C.A."/>
            <person name="Bushley K.E."/>
            <person name="Spatafora J.W."/>
        </authorList>
    </citation>
    <scope>NUCLEOTIDE SEQUENCE [LARGE SCALE GENOMIC DNA]</scope>
    <source>
        <strain evidence="1 2">CBS 100239</strain>
    </source>
</reference>
<sequence length="137" mass="15942">MFFWSIRDHDEIIIEVWQRKAWVTRGRAVAICGADDRQNKFKTNKGRIFVAGAYLKQRSPHRPFVLVDRLSRETSRVFFEDLTDSIGALAFASDLQGRRTSPSFVLSHLATEYTLPRRISFSLRIAWKAWQRSSPIL</sequence>
<accession>A0A0L0NNK7</accession>
<protein>
    <submittedName>
        <fullName evidence="1">Uncharacterized protein</fullName>
    </submittedName>
</protein>
<name>A0A0L0NNK7_TOLOC</name>
<comment type="caution">
    <text evidence="1">The sequence shown here is derived from an EMBL/GenBank/DDBJ whole genome shotgun (WGS) entry which is preliminary data.</text>
</comment>
<dbReference type="Proteomes" id="UP000036947">
    <property type="component" value="Unassembled WGS sequence"/>
</dbReference>
<gene>
    <name evidence="1" type="ORF">TOPH_00664</name>
</gene>
<keyword evidence="2" id="KW-1185">Reference proteome</keyword>
<evidence type="ECO:0000313" key="2">
    <source>
        <dbReference type="Proteomes" id="UP000036947"/>
    </source>
</evidence>
<dbReference type="OrthoDB" id="4921852at2759"/>
<proteinExistence type="predicted"/>
<organism evidence="1 2">
    <name type="scientific">Tolypocladium ophioglossoides (strain CBS 100239)</name>
    <name type="common">Snaketongue truffleclub</name>
    <name type="synonym">Elaphocordyceps ophioglossoides</name>
    <dbReference type="NCBI Taxonomy" id="1163406"/>
    <lineage>
        <taxon>Eukaryota</taxon>
        <taxon>Fungi</taxon>
        <taxon>Dikarya</taxon>
        <taxon>Ascomycota</taxon>
        <taxon>Pezizomycotina</taxon>
        <taxon>Sordariomycetes</taxon>
        <taxon>Hypocreomycetidae</taxon>
        <taxon>Hypocreales</taxon>
        <taxon>Ophiocordycipitaceae</taxon>
        <taxon>Tolypocladium</taxon>
    </lineage>
</organism>
<evidence type="ECO:0000313" key="1">
    <source>
        <dbReference type="EMBL" id="KND95280.1"/>
    </source>
</evidence>
<dbReference type="AlphaFoldDB" id="A0A0L0NNK7"/>